<evidence type="ECO:0000313" key="2">
    <source>
        <dbReference type="EMBL" id="RMJ07501.1"/>
    </source>
</evidence>
<dbReference type="EMBL" id="NKUJ01000337">
    <property type="protein sequence ID" value="RMJ07501.1"/>
    <property type="molecule type" value="Genomic_DNA"/>
</dbReference>
<dbReference type="OrthoDB" id="5099072at2759"/>
<sequence>MPSPVQVQVQVQVPRPERSRFSLALQSEAHSPAINAWLSQSETDVPWHNLDSILIPSISQQISHSNSTSLPSDNAATQGSARRQDSVTGITASGVQGQVTLSINLGQAKYADLTRHKLVERPQPSLIDVGTSLQPKARAHEYDPNPPE</sequence>
<feature type="compositionally biased region" description="Polar residues" evidence="1">
    <location>
        <begin position="70"/>
        <end position="88"/>
    </location>
</feature>
<dbReference type="AlphaFoldDB" id="A0A3M2RQA4"/>
<feature type="compositionally biased region" description="Basic and acidic residues" evidence="1">
    <location>
        <begin position="138"/>
        <end position="148"/>
    </location>
</feature>
<feature type="region of interest" description="Disordered" evidence="1">
    <location>
        <begin position="116"/>
        <end position="148"/>
    </location>
</feature>
<reference evidence="2 3" key="1">
    <citation type="submission" date="2017-06" db="EMBL/GenBank/DDBJ databases">
        <title>Comparative genomic analysis of Ambrosia Fusariam Clade fungi.</title>
        <authorList>
            <person name="Stajich J.E."/>
            <person name="Carrillo J."/>
            <person name="Kijimoto T."/>
            <person name="Eskalen A."/>
            <person name="O'Donnell K."/>
            <person name="Kasson M."/>
        </authorList>
    </citation>
    <scope>NUCLEOTIDE SEQUENCE [LARGE SCALE GENOMIC DNA]</scope>
    <source>
        <strain evidence="2">UCR3666</strain>
    </source>
</reference>
<name>A0A3M2RQA4_9HYPO</name>
<evidence type="ECO:0000313" key="3">
    <source>
        <dbReference type="Proteomes" id="UP000277212"/>
    </source>
</evidence>
<accession>A0A3M2RQA4</accession>
<proteinExistence type="predicted"/>
<evidence type="ECO:0000256" key="1">
    <source>
        <dbReference type="SAM" id="MobiDB-lite"/>
    </source>
</evidence>
<protein>
    <submittedName>
        <fullName evidence="2">Uncharacterized protein</fullName>
    </submittedName>
</protein>
<dbReference type="Proteomes" id="UP000277212">
    <property type="component" value="Unassembled WGS sequence"/>
</dbReference>
<organism evidence="2 3">
    <name type="scientific">Fusarium kuroshium</name>
    <dbReference type="NCBI Taxonomy" id="2010991"/>
    <lineage>
        <taxon>Eukaryota</taxon>
        <taxon>Fungi</taxon>
        <taxon>Dikarya</taxon>
        <taxon>Ascomycota</taxon>
        <taxon>Pezizomycotina</taxon>
        <taxon>Sordariomycetes</taxon>
        <taxon>Hypocreomycetidae</taxon>
        <taxon>Hypocreales</taxon>
        <taxon>Nectriaceae</taxon>
        <taxon>Fusarium</taxon>
        <taxon>Fusarium solani species complex</taxon>
    </lineage>
</organism>
<gene>
    <name evidence="2" type="ORF">CDV36_012886</name>
</gene>
<keyword evidence="3" id="KW-1185">Reference proteome</keyword>
<feature type="region of interest" description="Disordered" evidence="1">
    <location>
        <begin position="61"/>
        <end position="88"/>
    </location>
</feature>
<comment type="caution">
    <text evidence="2">The sequence shown here is derived from an EMBL/GenBank/DDBJ whole genome shotgun (WGS) entry which is preliminary data.</text>
</comment>